<dbReference type="InterPro" id="IPR036086">
    <property type="entry name" value="ParB/Sulfiredoxin_sf"/>
</dbReference>
<proteinExistence type="predicted"/>
<evidence type="ECO:0000313" key="3">
    <source>
        <dbReference type="EMBL" id="OGG13914.1"/>
    </source>
</evidence>
<evidence type="ECO:0000256" key="2">
    <source>
        <dbReference type="ARBA" id="ARBA00022840"/>
    </source>
</evidence>
<name>A0A1F5ZNL2_9BACT</name>
<evidence type="ECO:0008006" key="5">
    <source>
        <dbReference type="Google" id="ProtNLM"/>
    </source>
</evidence>
<comment type="caution">
    <text evidence="3">The sequence shown here is derived from an EMBL/GenBank/DDBJ whole genome shotgun (WGS) entry which is preliminary data.</text>
</comment>
<dbReference type="InterPro" id="IPR037953">
    <property type="entry name" value="SbnI-like_N"/>
</dbReference>
<reference evidence="3 4" key="1">
    <citation type="journal article" date="2016" name="Nat. Commun.">
        <title>Thousands of microbial genomes shed light on interconnected biogeochemical processes in an aquifer system.</title>
        <authorList>
            <person name="Anantharaman K."/>
            <person name="Brown C.T."/>
            <person name="Hug L.A."/>
            <person name="Sharon I."/>
            <person name="Castelle C.J."/>
            <person name="Probst A.J."/>
            <person name="Thomas B.C."/>
            <person name="Singh A."/>
            <person name="Wilkins M.J."/>
            <person name="Karaoz U."/>
            <person name="Brodie E.L."/>
            <person name="Williams K.H."/>
            <person name="Hubbard S.S."/>
            <person name="Banfield J.F."/>
        </authorList>
    </citation>
    <scope>NUCLEOTIDE SEQUENCE [LARGE SCALE GENOMIC DNA]</scope>
</reference>
<gene>
    <name evidence="3" type="ORF">A3D77_05230</name>
</gene>
<dbReference type="AlphaFoldDB" id="A0A1F5ZNL2"/>
<dbReference type="CDD" id="cd16388">
    <property type="entry name" value="SbnI_like_N"/>
    <property type="match status" value="1"/>
</dbReference>
<evidence type="ECO:0000256" key="1">
    <source>
        <dbReference type="ARBA" id="ARBA00022741"/>
    </source>
</evidence>
<organism evidence="3 4">
    <name type="scientific">Candidatus Gottesmanbacteria bacterium RIFCSPHIGHO2_02_FULL_39_11</name>
    <dbReference type="NCBI Taxonomy" id="1798382"/>
    <lineage>
        <taxon>Bacteria</taxon>
        <taxon>Candidatus Gottesmaniibacteriota</taxon>
    </lineage>
</organism>
<dbReference type="EMBL" id="MFJL01000034">
    <property type="protein sequence ID" value="OGG13914.1"/>
    <property type="molecule type" value="Genomic_DNA"/>
</dbReference>
<evidence type="ECO:0000313" key="4">
    <source>
        <dbReference type="Proteomes" id="UP000176923"/>
    </source>
</evidence>
<keyword evidence="2" id="KW-0067">ATP-binding</keyword>
<protein>
    <recommendedName>
        <fullName evidence="5">ParB/Sulfiredoxin domain-containing protein</fullName>
    </recommendedName>
</protein>
<dbReference type="Proteomes" id="UP000176923">
    <property type="component" value="Unassembled WGS sequence"/>
</dbReference>
<dbReference type="GO" id="GO:0005524">
    <property type="term" value="F:ATP binding"/>
    <property type="evidence" value="ECO:0007669"/>
    <property type="project" value="UniProtKB-KW"/>
</dbReference>
<dbReference type="Gene3D" id="3.30.1760.10">
    <property type="entry name" value="Conserved hypothetical protein from pyrococcus furiosus pfu- 392566-001, domain 2"/>
    <property type="match status" value="1"/>
</dbReference>
<sequence>MQNDIFNLQILPVDEILPHEEFDVNRALPLIEQLKKEKVLVNPVLVASLDDGKYLQLDGMNRLSAFKMMGMKSVLTQIIDYNSQDEVELASWVHLFDADKDKFIKFVKDIPGVYLEQGGSDRVGNRYLKEEGTARLCTIVCKEGDVKLVVTSGDLFEKIEKLNKIVSFYSDRITRDVLPRFSRMEQLKLLFSEHPQKNILMVFPTFTRHQIIKVVAQKKLIPAGISRHLFNRRCLNVRVPLSLFDEKKSIEEQNKMLEEFTLNRSYRVYEEPTVYFE</sequence>
<accession>A0A1F5ZNL2</accession>
<dbReference type="InterPro" id="IPR023098">
    <property type="entry name" value="SerK/SbnI_C"/>
</dbReference>
<keyword evidence="1" id="KW-0547">Nucleotide-binding</keyword>
<dbReference type="STRING" id="1798382.A3D77_05230"/>
<dbReference type="Gene3D" id="3.90.1530.10">
    <property type="entry name" value="Conserved hypothetical protein from pyrococcus furiosus pfu- 392566-001, ParB domain"/>
    <property type="match status" value="1"/>
</dbReference>
<dbReference type="SUPFAM" id="SSF110849">
    <property type="entry name" value="ParB/Sulfiredoxin"/>
    <property type="match status" value="1"/>
</dbReference>